<feature type="compositionally biased region" description="Low complexity" evidence="8">
    <location>
        <begin position="51"/>
        <end position="65"/>
    </location>
</feature>
<comment type="subcellular location">
    <subcellularLocation>
        <location evidence="1">Nucleus speckle</location>
    </subcellularLocation>
    <subcellularLocation>
        <location evidence="2">Nucleus</location>
        <location evidence="2">Nucleolus</location>
    </subcellularLocation>
</comment>
<evidence type="ECO:0000313" key="9">
    <source>
        <dbReference type="EMBL" id="CAH0107423.1"/>
    </source>
</evidence>
<comment type="similarity">
    <text evidence="3">Belongs to the ARL6IP4 family.</text>
</comment>
<evidence type="ECO:0000256" key="1">
    <source>
        <dbReference type="ARBA" id="ARBA00004324"/>
    </source>
</evidence>
<dbReference type="GO" id="GO:0005730">
    <property type="term" value="C:nucleolus"/>
    <property type="evidence" value="ECO:0007669"/>
    <property type="project" value="UniProtKB-SubCell"/>
</dbReference>
<evidence type="ECO:0000256" key="5">
    <source>
        <dbReference type="ARBA" id="ARBA00022664"/>
    </source>
</evidence>
<feature type="compositionally biased region" description="Basic residues" evidence="8">
    <location>
        <begin position="21"/>
        <end position="50"/>
    </location>
</feature>
<dbReference type="EMBL" id="CAKKLH010000268">
    <property type="protein sequence ID" value="CAH0107423.1"/>
    <property type="molecule type" value="Genomic_DNA"/>
</dbReference>
<accession>A0A8J2RSK3</accession>
<feature type="region of interest" description="Disordered" evidence="8">
    <location>
        <begin position="173"/>
        <end position="209"/>
    </location>
</feature>
<feature type="compositionally biased region" description="Basic residues" evidence="8">
    <location>
        <begin position="73"/>
        <end position="88"/>
    </location>
</feature>
<comment type="caution">
    <text evidence="9">The sequence shown here is derived from an EMBL/GenBank/DDBJ whole genome shotgun (WGS) entry which is preliminary data.</text>
</comment>
<evidence type="ECO:0000256" key="7">
    <source>
        <dbReference type="ARBA" id="ARBA00023242"/>
    </source>
</evidence>
<evidence type="ECO:0000256" key="2">
    <source>
        <dbReference type="ARBA" id="ARBA00004604"/>
    </source>
</evidence>
<organism evidence="9 10">
    <name type="scientific">Daphnia galeata</name>
    <dbReference type="NCBI Taxonomy" id="27404"/>
    <lineage>
        <taxon>Eukaryota</taxon>
        <taxon>Metazoa</taxon>
        <taxon>Ecdysozoa</taxon>
        <taxon>Arthropoda</taxon>
        <taxon>Crustacea</taxon>
        <taxon>Branchiopoda</taxon>
        <taxon>Diplostraca</taxon>
        <taxon>Cladocera</taxon>
        <taxon>Anomopoda</taxon>
        <taxon>Daphniidae</taxon>
        <taxon>Daphnia</taxon>
    </lineage>
</organism>
<keyword evidence="6" id="KW-0508">mRNA splicing</keyword>
<feature type="region of interest" description="Disordered" evidence="8">
    <location>
        <begin position="1"/>
        <end position="95"/>
    </location>
</feature>
<dbReference type="Proteomes" id="UP000789390">
    <property type="component" value="Unassembled WGS sequence"/>
</dbReference>
<dbReference type="GO" id="GO:0016607">
    <property type="term" value="C:nuclear speck"/>
    <property type="evidence" value="ECO:0007669"/>
    <property type="project" value="UniProtKB-SubCell"/>
</dbReference>
<dbReference type="InterPro" id="IPR019532">
    <property type="entry name" value="Nucl_RNA-splicing_assoc_SR-25"/>
</dbReference>
<evidence type="ECO:0000256" key="6">
    <source>
        <dbReference type="ARBA" id="ARBA00023187"/>
    </source>
</evidence>
<dbReference type="GO" id="GO:0008380">
    <property type="term" value="P:RNA splicing"/>
    <property type="evidence" value="ECO:0007669"/>
    <property type="project" value="UniProtKB-KW"/>
</dbReference>
<sequence>MDQIIVGKPRVSKSDMESKSKNKKGKKSKKSSKEKSKKSHSKKKSRKRHASSSSDSSSSSSSSSESSEDEKAKKRKKKSKKSKAKKQKAKLEAGKAKAVIEKLPVIVPVKVVKISIPEADVGPHIDLKSSKIRAPMTKEEYEKQQNTLKWITDPETGTKRLIRGSGEIVEEMASKERPQSIKPTPSTLFAADGNFFQPQTNMKARSTYD</sequence>
<protein>
    <recommendedName>
        <fullName evidence="4">ADP-ribosylation factor-like protein 6-interacting protein 4</fullName>
    </recommendedName>
</protein>
<keyword evidence="7" id="KW-0539">Nucleus</keyword>
<proteinExistence type="inferred from homology"/>
<reference evidence="9" key="1">
    <citation type="submission" date="2021-11" db="EMBL/GenBank/DDBJ databases">
        <authorList>
            <person name="Schell T."/>
        </authorList>
    </citation>
    <scope>NUCLEOTIDE SEQUENCE</scope>
    <source>
        <strain evidence="9">M5</strain>
    </source>
</reference>
<dbReference type="OrthoDB" id="48562at2759"/>
<feature type="compositionally biased region" description="Polar residues" evidence="8">
    <location>
        <begin position="196"/>
        <end position="209"/>
    </location>
</feature>
<dbReference type="GO" id="GO:0006397">
    <property type="term" value="P:mRNA processing"/>
    <property type="evidence" value="ECO:0007669"/>
    <property type="project" value="UniProtKB-KW"/>
</dbReference>
<dbReference type="AlphaFoldDB" id="A0A8J2RSK3"/>
<evidence type="ECO:0000256" key="3">
    <source>
        <dbReference type="ARBA" id="ARBA00006852"/>
    </source>
</evidence>
<keyword evidence="10" id="KW-1185">Reference proteome</keyword>
<evidence type="ECO:0000313" key="10">
    <source>
        <dbReference type="Proteomes" id="UP000789390"/>
    </source>
</evidence>
<evidence type="ECO:0000256" key="4">
    <source>
        <dbReference type="ARBA" id="ARBA00017993"/>
    </source>
</evidence>
<evidence type="ECO:0000256" key="8">
    <source>
        <dbReference type="SAM" id="MobiDB-lite"/>
    </source>
</evidence>
<dbReference type="Pfam" id="PF10500">
    <property type="entry name" value="SR-25"/>
    <property type="match status" value="1"/>
</dbReference>
<name>A0A8J2RSK3_9CRUS</name>
<keyword evidence="5" id="KW-0507">mRNA processing</keyword>
<gene>
    <name evidence="9" type="ORF">DGAL_LOCUS10719</name>
</gene>